<dbReference type="Proteomes" id="UP000467700">
    <property type="component" value="Unassembled WGS sequence"/>
</dbReference>
<comment type="subcellular location">
    <subcellularLocation>
        <location evidence="1">Nucleus</location>
    </subcellularLocation>
</comment>
<evidence type="ECO:0000256" key="1">
    <source>
        <dbReference type="ARBA" id="ARBA00004123"/>
    </source>
</evidence>
<dbReference type="OrthoDB" id="342531at2759"/>
<dbReference type="GO" id="GO:0005730">
    <property type="term" value="C:nucleolus"/>
    <property type="evidence" value="ECO:0007669"/>
    <property type="project" value="InterPro"/>
</dbReference>
<evidence type="ECO:0000256" key="3">
    <source>
        <dbReference type="SAM" id="MobiDB-lite"/>
    </source>
</evidence>
<feature type="compositionally biased region" description="Acidic residues" evidence="3">
    <location>
        <begin position="50"/>
        <end position="60"/>
    </location>
</feature>
<dbReference type="AlphaFoldDB" id="A0A8S0VWR6"/>
<evidence type="ECO:0000313" key="4">
    <source>
        <dbReference type="EMBL" id="CAA7265434.1"/>
    </source>
</evidence>
<feature type="compositionally biased region" description="Basic and acidic residues" evidence="3">
    <location>
        <begin position="1172"/>
        <end position="1187"/>
    </location>
</feature>
<sequence>MSTTLPLFWHLSASSKKERIDASIKLIGALEQFQAQKAALVPAPTAASGSDEEEEEEEEVIATNAKSDGLDILNAQDVSYSIRRLIRGLASPRESSRLGFAVALTELLSRIDTVTSAQILSVLMDSTKHQGSMSGQEERDAFFARLFGIMSIIQSGLVVRTTALPNSGSSSAVASSLESYEQIINELVNLGDKKSWLRESAWFAISMLVDTLFESDIPWKNEAISKTLDTLFVKATLWSTEKVALALKLQDQYPKRDWKVLLSPHFKNPDLLASGNLSALARILKESTTDEDGVKDPTKAPSGTWKPQLNFAWDIILNEVLPGPNSVKPAKGSFQDFFRVVVDESLFSSTSSPQRKYWGFQVFQKALNRVNEASMPTLFTKNFMRSWINHLSKKDRYLHKVALQTATEVEEFVKDKPQLGFALILQLTGPSGSQQFDRITKTKTVESILGSLDANGIQCYIDYLLSQVDDVNSDAEHVSAINARRTWIIDQLGALIRNHKIPKEDRWIKSILDWLTVHGLFVIKKKSSKSTIIPLRSIPSPVFSDEHRRNCRNWLLLCLGELSAQTTVLKQDDKTAKATAVATDGEFWIAKVVSTIQQLEDDQKHVSTLFEVDEEIAALRTKASGITDKLGKISGDLQESAKGAQLLLLGTLLQQYCEGDDEDNVDSAALQACIDGSSRLLLTDDKKKEDKKTDPGEDEELEPVDLLVDAIIGFLEKSTSYMRTVGNQVFSLLSGSVKESTVDLIVTQLEVRDPSQPEDEDEDMEDLDEDGGDNGEDDGSDSDEESEAGDGDDSGNDSNEDEADLELRSRIEEALRVNGIKPATGETDSEEELMDDDQMMAIDEQLAQVFRSRASEKKTGKNIDAQREATHFKNRILDLVDAYLHKQPSNPLSLRFISPLIELVTGSSQDERQLADKAKGILRTRVAKAKEVPTSADREQAVQIITNIHTRARKTHSPDLLSILSLGSIYLSKVLVHLKGDDLVVDVYRQSLTDFATRKNSALSPHFFQDFIRRFPAQAWCLRSDLLDLARKSINAYRRTQVLQFFELLISSLPSMPTTNDEAVAFMLQLRQLLLELAEDSCGEKDNLSTPQMKELLKLALLAVRQTKRISPATQTIWEPNAWKLLQSKLRKSSRFKASTSLHNMCEQIALLPEGSEKDASKKQSQAPTAKRKADEINGDDHKRTVDGVKNTKRKKVKATTVEES</sequence>
<feature type="region of interest" description="Disordered" evidence="3">
    <location>
        <begin position="42"/>
        <end position="63"/>
    </location>
</feature>
<protein>
    <recommendedName>
        <fullName evidence="6">DNA polymerase V</fullName>
    </recommendedName>
</protein>
<dbReference type="PANTHER" id="PTHR13213">
    <property type="entry name" value="MYB-BINDING PROTEIN 1A FAMILY MEMBER"/>
    <property type="match status" value="1"/>
</dbReference>
<reference evidence="4 5" key="1">
    <citation type="submission" date="2020-01" db="EMBL/GenBank/DDBJ databases">
        <authorList>
            <person name="Gupta K D."/>
        </authorList>
    </citation>
    <scope>NUCLEOTIDE SEQUENCE [LARGE SCALE GENOMIC DNA]</scope>
</reference>
<comment type="caution">
    <text evidence="4">The sequence shown here is derived from an EMBL/GenBank/DDBJ whole genome shotgun (WGS) entry which is preliminary data.</text>
</comment>
<dbReference type="Pfam" id="PF04931">
    <property type="entry name" value="DNA_pol_phi"/>
    <property type="match status" value="1"/>
</dbReference>
<evidence type="ECO:0000256" key="2">
    <source>
        <dbReference type="ARBA" id="ARBA00023242"/>
    </source>
</evidence>
<dbReference type="GO" id="GO:0006355">
    <property type="term" value="P:regulation of DNA-templated transcription"/>
    <property type="evidence" value="ECO:0007669"/>
    <property type="project" value="InterPro"/>
</dbReference>
<keyword evidence="5" id="KW-1185">Reference proteome</keyword>
<feature type="compositionally biased region" description="Acidic residues" evidence="3">
    <location>
        <begin position="756"/>
        <end position="803"/>
    </location>
</feature>
<name>A0A8S0VWR6_CYCAE</name>
<dbReference type="PANTHER" id="PTHR13213:SF2">
    <property type="entry name" value="MYB-BINDING PROTEIN 1A"/>
    <property type="match status" value="1"/>
</dbReference>
<gene>
    <name evidence="4" type="ORF">AAE3_LOCUS7608</name>
</gene>
<dbReference type="InterPro" id="IPR007015">
    <property type="entry name" value="DNA_pol_V/MYBBP1A"/>
</dbReference>
<dbReference type="GO" id="GO:0000182">
    <property type="term" value="F:rDNA binding"/>
    <property type="evidence" value="ECO:0007669"/>
    <property type="project" value="TreeGrafter"/>
</dbReference>
<accession>A0A8S0VWR6</accession>
<evidence type="ECO:0008006" key="6">
    <source>
        <dbReference type="Google" id="ProtNLM"/>
    </source>
</evidence>
<keyword evidence="2" id="KW-0539">Nucleus</keyword>
<feature type="region of interest" description="Disordered" evidence="3">
    <location>
        <begin position="1153"/>
        <end position="1205"/>
    </location>
</feature>
<evidence type="ECO:0000313" key="5">
    <source>
        <dbReference type="Proteomes" id="UP000467700"/>
    </source>
</evidence>
<dbReference type="EMBL" id="CACVBS010000048">
    <property type="protein sequence ID" value="CAA7265434.1"/>
    <property type="molecule type" value="Genomic_DNA"/>
</dbReference>
<proteinExistence type="predicted"/>
<feature type="region of interest" description="Disordered" evidence="3">
    <location>
        <begin position="748"/>
        <end position="803"/>
    </location>
</feature>
<organism evidence="4 5">
    <name type="scientific">Cyclocybe aegerita</name>
    <name type="common">Black poplar mushroom</name>
    <name type="synonym">Agrocybe aegerita</name>
    <dbReference type="NCBI Taxonomy" id="1973307"/>
    <lineage>
        <taxon>Eukaryota</taxon>
        <taxon>Fungi</taxon>
        <taxon>Dikarya</taxon>
        <taxon>Basidiomycota</taxon>
        <taxon>Agaricomycotina</taxon>
        <taxon>Agaricomycetes</taxon>
        <taxon>Agaricomycetidae</taxon>
        <taxon>Agaricales</taxon>
        <taxon>Agaricineae</taxon>
        <taxon>Bolbitiaceae</taxon>
        <taxon>Cyclocybe</taxon>
    </lineage>
</organism>